<gene>
    <name evidence="10" type="primary">tatB</name>
    <name evidence="10" type="ORF">GLIP_0258</name>
</gene>
<evidence type="ECO:0000256" key="5">
    <source>
        <dbReference type="ARBA" id="ARBA00022989"/>
    </source>
</evidence>
<reference evidence="10 11" key="1">
    <citation type="journal article" date="2017" name="Antonie Van Leeuwenhoek">
        <title>Rhizobium rhizosphaerae sp. nov., a novel species isolated from rice rhizosphere.</title>
        <authorList>
            <person name="Zhao J.J."/>
            <person name="Zhang J."/>
            <person name="Zhang R.J."/>
            <person name="Zhang C.W."/>
            <person name="Yin H.Q."/>
            <person name="Zhang X.X."/>
        </authorList>
    </citation>
    <scope>NUCLEOTIDE SEQUENCE [LARGE SCALE GENOMIC DNA]</scope>
    <source>
        <strain evidence="10 11">E3</strain>
    </source>
</reference>
<evidence type="ECO:0000256" key="3">
    <source>
        <dbReference type="ARBA" id="ARBA00022692"/>
    </source>
</evidence>
<keyword evidence="11" id="KW-1185">Reference proteome</keyword>
<organism evidence="10 11">
    <name type="scientific">Aliiglaciecola lipolytica E3</name>
    <dbReference type="NCBI Taxonomy" id="1127673"/>
    <lineage>
        <taxon>Bacteria</taxon>
        <taxon>Pseudomonadati</taxon>
        <taxon>Pseudomonadota</taxon>
        <taxon>Gammaproteobacteria</taxon>
        <taxon>Alteromonadales</taxon>
        <taxon>Alteromonadaceae</taxon>
        <taxon>Aliiglaciecola</taxon>
    </lineage>
</organism>
<dbReference type="Gene3D" id="1.20.5.3310">
    <property type="match status" value="1"/>
</dbReference>
<dbReference type="Proteomes" id="UP000006334">
    <property type="component" value="Unassembled WGS sequence"/>
</dbReference>
<dbReference type="eggNOG" id="COG1826">
    <property type="taxonomic scope" value="Bacteria"/>
</dbReference>
<feature type="compositionally biased region" description="Polar residues" evidence="8">
    <location>
        <begin position="108"/>
        <end position="128"/>
    </location>
</feature>
<dbReference type="Pfam" id="PF02416">
    <property type="entry name" value="TatA_B_E"/>
    <property type="match status" value="1"/>
</dbReference>
<evidence type="ECO:0000256" key="1">
    <source>
        <dbReference type="ARBA" id="ARBA00004167"/>
    </source>
</evidence>
<dbReference type="RefSeq" id="WP_008842732.1">
    <property type="nucleotide sequence ID" value="NZ_BAEN01000010.1"/>
</dbReference>
<keyword evidence="3 9" id="KW-0812">Transmembrane</keyword>
<evidence type="ECO:0000256" key="7">
    <source>
        <dbReference type="ARBA" id="ARBA00023136"/>
    </source>
</evidence>
<feature type="region of interest" description="Disordered" evidence="8">
    <location>
        <begin position="104"/>
        <end position="137"/>
    </location>
</feature>
<dbReference type="InterPro" id="IPR003369">
    <property type="entry name" value="TatA/B/E"/>
</dbReference>
<dbReference type="STRING" id="1127673.GLIP_0258"/>
<evidence type="ECO:0000256" key="2">
    <source>
        <dbReference type="ARBA" id="ARBA00022448"/>
    </source>
</evidence>
<keyword evidence="6" id="KW-0811">Translocation</keyword>
<keyword evidence="4" id="KW-0653">Protein transport</keyword>
<evidence type="ECO:0000256" key="6">
    <source>
        <dbReference type="ARBA" id="ARBA00023010"/>
    </source>
</evidence>
<keyword evidence="7 9" id="KW-0472">Membrane</keyword>
<comment type="subcellular location">
    <subcellularLocation>
        <location evidence="1">Membrane</location>
        <topology evidence="1">Single-pass membrane protein</topology>
    </subcellularLocation>
</comment>
<evidence type="ECO:0000256" key="8">
    <source>
        <dbReference type="SAM" id="MobiDB-lite"/>
    </source>
</evidence>
<comment type="caution">
    <text evidence="10">The sequence shown here is derived from an EMBL/GenBank/DDBJ whole genome shotgun (WGS) entry which is preliminary data.</text>
</comment>
<evidence type="ECO:0000313" key="11">
    <source>
        <dbReference type="Proteomes" id="UP000006334"/>
    </source>
</evidence>
<protein>
    <submittedName>
        <fullName evidence="10">Sec-independent protein translocase protein TatB</fullName>
    </submittedName>
</protein>
<keyword evidence="5 9" id="KW-1133">Transmembrane helix</keyword>
<accession>K6Y3R9</accession>
<dbReference type="EMBL" id="BAEN01000010">
    <property type="protein sequence ID" value="GAC12912.1"/>
    <property type="molecule type" value="Genomic_DNA"/>
</dbReference>
<evidence type="ECO:0000256" key="9">
    <source>
        <dbReference type="SAM" id="Phobius"/>
    </source>
</evidence>
<sequence>MFDLSWVELGFVGALALLVIGPKDLPKMFKMINQVVTKAKRTINDVKGGFKQLENEIHIVEGTSPKSTDWKQLLPEDIRNLPEDFIPGSLPPEYHQKRRQQIIDKQNEMAQMQANSVEDTEINKNSPKNIEKQEQVS</sequence>
<name>K6Y3R9_9ALTE</name>
<dbReference type="AlphaFoldDB" id="K6Y3R9"/>
<evidence type="ECO:0000256" key="4">
    <source>
        <dbReference type="ARBA" id="ARBA00022927"/>
    </source>
</evidence>
<evidence type="ECO:0000313" key="10">
    <source>
        <dbReference type="EMBL" id="GAC12912.1"/>
    </source>
</evidence>
<dbReference type="PRINTS" id="PR01506">
    <property type="entry name" value="TATBPROTEIN"/>
</dbReference>
<proteinExistence type="predicted"/>
<keyword evidence="2" id="KW-0813">Transport</keyword>
<feature type="transmembrane region" description="Helical" evidence="9">
    <location>
        <begin position="6"/>
        <end position="22"/>
    </location>
</feature>